<dbReference type="NCBIfam" id="NF005907">
    <property type="entry name" value="PRK07883.1-5"/>
    <property type="match status" value="1"/>
</dbReference>
<dbReference type="InterPro" id="IPR001943">
    <property type="entry name" value="UVR_dom"/>
</dbReference>
<dbReference type="Gene3D" id="3.40.1440.10">
    <property type="entry name" value="GIY-YIG endonuclease"/>
    <property type="match status" value="1"/>
</dbReference>
<reference evidence="3 4" key="1">
    <citation type="journal article" date="2019" name="Int. J. Syst. Evol. Microbiol.">
        <title>The Global Catalogue of Microorganisms (GCM) 10K type strain sequencing project: providing services to taxonomists for standard genome sequencing and annotation.</title>
        <authorList>
            <consortium name="The Broad Institute Genomics Platform"/>
            <consortium name="The Broad Institute Genome Sequencing Center for Infectious Disease"/>
            <person name="Wu L."/>
            <person name="Ma J."/>
        </authorList>
    </citation>
    <scope>NUCLEOTIDE SEQUENCE [LARGE SCALE GENOMIC DNA]</scope>
    <source>
        <strain evidence="3 4">JCM 15591</strain>
    </source>
</reference>
<dbReference type="InterPro" id="IPR047296">
    <property type="entry name" value="GIY-YIG_UvrC_Cho"/>
</dbReference>
<dbReference type="Pfam" id="PF01541">
    <property type="entry name" value="GIY-YIG"/>
    <property type="match status" value="1"/>
</dbReference>
<dbReference type="EMBL" id="BAAAPN010000011">
    <property type="protein sequence ID" value="GAA1746812.1"/>
    <property type="molecule type" value="Genomic_DNA"/>
</dbReference>
<dbReference type="NCBIfam" id="NF005905">
    <property type="entry name" value="PRK07883.1-3"/>
    <property type="match status" value="1"/>
</dbReference>
<dbReference type="Pfam" id="PF00929">
    <property type="entry name" value="RNase_T"/>
    <property type="match status" value="1"/>
</dbReference>
<dbReference type="Proteomes" id="UP001501475">
    <property type="component" value="Unassembled WGS sequence"/>
</dbReference>
<sequence length="612" mass="65551">MTTDKPLSPRVGGAWGGLSVVISSVFPMSTTTLTRPSQRAPGSAALPRAIQGTLDDLGTPLNEVTFVVVDLETTGGSAHGDHITEFGAVKVRGGEVLGEFQSLVNPRVPIPPVISALTGITNAMVASAPRIESVLPSFLEFAGDAVLVAHNARFDISFLKAAAAATSTPWPGPTVLDTVLLARALVTRDEAPNHKLSSLARVFHSHVAPDHRALHDAQATVDVLHGLIARVGGLGVTTLEELATYSARVPPARRRKRYLADDLPSAPGVYQFKDGNGRVLYVGTSVDIRTRVRSYFTASEQRRRMSEMVRIAESVTPIVCATALEAQVRELRLIAEHKPPYNRRSRHPEKAVWIKLTVEPFPRLSIVKQVRGDATTYVGPFPSRAAAEDAMAAVHDAVPLRRCHQRLSVTRFTAACALAEMGRCGAPCTGAQTVDDYGALVRSAQEALVGDPSFVLSPLERRMQQLAGDERYEDAATLRDRLAALVRGLTRSQRLAPLATTAEIVAARRSPLGGWELICVRFGRLAGSTRSPRGADPMPYVEALSASAEVVAPAPAPAPAALPEECEKILRWLEEPGVRLVSVDGVWSCPVGGASRFGDHLAAVPPERFEGS</sequence>
<accession>A0ABN2K226</accession>
<keyword evidence="3" id="KW-0540">Nuclease</keyword>
<dbReference type="NCBIfam" id="TIGR00573">
    <property type="entry name" value="dnaq"/>
    <property type="match status" value="1"/>
</dbReference>
<dbReference type="SUPFAM" id="SSF46600">
    <property type="entry name" value="C-terminal UvrC-binding domain of UvrB"/>
    <property type="match status" value="1"/>
</dbReference>
<dbReference type="InterPro" id="IPR035901">
    <property type="entry name" value="GIY-YIG_endonuc_sf"/>
</dbReference>
<dbReference type="PANTHER" id="PTHR30562">
    <property type="entry name" value="UVRC/OXIDOREDUCTASE"/>
    <property type="match status" value="1"/>
</dbReference>
<dbReference type="SUPFAM" id="SSF82771">
    <property type="entry name" value="GIY-YIG endonuclease"/>
    <property type="match status" value="1"/>
</dbReference>
<dbReference type="InterPro" id="IPR000305">
    <property type="entry name" value="GIY-YIG_endonuc"/>
</dbReference>
<evidence type="ECO:0000259" key="1">
    <source>
        <dbReference type="PROSITE" id="PS50151"/>
    </source>
</evidence>
<dbReference type="SUPFAM" id="SSF53098">
    <property type="entry name" value="Ribonuclease H-like"/>
    <property type="match status" value="1"/>
</dbReference>
<feature type="domain" description="UVR" evidence="1">
    <location>
        <begin position="453"/>
        <end position="488"/>
    </location>
</feature>
<dbReference type="SMART" id="SM00479">
    <property type="entry name" value="EXOIII"/>
    <property type="match status" value="1"/>
</dbReference>
<dbReference type="InterPro" id="IPR036876">
    <property type="entry name" value="UVR_dom_sf"/>
</dbReference>
<evidence type="ECO:0000313" key="4">
    <source>
        <dbReference type="Proteomes" id="UP001501475"/>
    </source>
</evidence>
<evidence type="ECO:0000313" key="3">
    <source>
        <dbReference type="EMBL" id="GAA1746812.1"/>
    </source>
</evidence>
<comment type="caution">
    <text evidence="3">The sequence shown here is derived from an EMBL/GenBank/DDBJ whole genome shotgun (WGS) entry which is preliminary data.</text>
</comment>
<feature type="domain" description="GIY-YIG" evidence="2">
    <location>
        <begin position="265"/>
        <end position="343"/>
    </location>
</feature>
<dbReference type="InterPro" id="IPR036397">
    <property type="entry name" value="RNaseH_sf"/>
</dbReference>
<dbReference type="CDD" id="cd10434">
    <property type="entry name" value="GIY-YIG_UvrC_Cho"/>
    <property type="match status" value="1"/>
</dbReference>
<dbReference type="GO" id="GO:0004527">
    <property type="term" value="F:exonuclease activity"/>
    <property type="evidence" value="ECO:0007669"/>
    <property type="project" value="UniProtKB-KW"/>
</dbReference>
<dbReference type="CDD" id="cd06127">
    <property type="entry name" value="DEDDh"/>
    <property type="match status" value="1"/>
</dbReference>
<dbReference type="PROSITE" id="PS50164">
    <property type="entry name" value="GIY_YIG"/>
    <property type="match status" value="1"/>
</dbReference>
<keyword evidence="3" id="KW-0378">Hydrolase</keyword>
<dbReference type="Pfam" id="PF02151">
    <property type="entry name" value="UVR"/>
    <property type="match status" value="1"/>
</dbReference>
<proteinExistence type="predicted"/>
<keyword evidence="4" id="KW-1185">Reference proteome</keyword>
<dbReference type="InterPro" id="IPR006054">
    <property type="entry name" value="DnaQ"/>
</dbReference>
<dbReference type="Gene3D" id="3.30.420.10">
    <property type="entry name" value="Ribonuclease H-like superfamily/Ribonuclease H"/>
    <property type="match status" value="1"/>
</dbReference>
<gene>
    <name evidence="3" type="ORF">GCM10009810_04350</name>
</gene>
<evidence type="ECO:0000259" key="2">
    <source>
        <dbReference type="PROSITE" id="PS50164"/>
    </source>
</evidence>
<dbReference type="PROSITE" id="PS50151">
    <property type="entry name" value="UVR"/>
    <property type="match status" value="1"/>
</dbReference>
<keyword evidence="3" id="KW-0269">Exonuclease</keyword>
<name>A0ABN2K226_9MICO</name>
<dbReference type="InterPro" id="IPR013520">
    <property type="entry name" value="Ribonucl_H"/>
</dbReference>
<dbReference type="InterPro" id="IPR012337">
    <property type="entry name" value="RNaseH-like_sf"/>
</dbReference>
<dbReference type="InterPro" id="IPR050066">
    <property type="entry name" value="UvrABC_protein_C"/>
</dbReference>
<protein>
    <submittedName>
        <fullName evidence="3">DEDD exonuclease domain-containing protein</fullName>
    </submittedName>
</protein>
<dbReference type="PANTHER" id="PTHR30562:SF1">
    <property type="entry name" value="UVRABC SYSTEM PROTEIN C"/>
    <property type="match status" value="1"/>
</dbReference>
<organism evidence="3 4">
    <name type="scientific">Nostocoides vanveenii</name>
    <dbReference type="NCBI Taxonomy" id="330835"/>
    <lineage>
        <taxon>Bacteria</taxon>
        <taxon>Bacillati</taxon>
        <taxon>Actinomycetota</taxon>
        <taxon>Actinomycetes</taxon>
        <taxon>Micrococcales</taxon>
        <taxon>Intrasporangiaceae</taxon>
        <taxon>Nostocoides</taxon>
    </lineage>
</organism>
<dbReference type="SMART" id="SM00465">
    <property type="entry name" value="GIYc"/>
    <property type="match status" value="1"/>
</dbReference>